<proteinExistence type="predicted"/>
<sequence length="500" mass="55022">DDEERAIGGGAISELATKLKGGASNLAKNLVGMNKYEAKMATKLNLDNVKNTLTASGLSKLTADVEKINSNNLIKKVSVIGILTARYGDDSLAKALVTAKKEAGDPLEVLDDYIKFVNPKTHDQTSLAKTLIDAYGSEDKVLKLLEAGKDRGHTANLLENSLLSKWAGEGQEPITAFQKLKLHLSVDDAFAADQLNNIAKYVDDFNAKNSDTKKSTLKLYTNSFGDATVARKLVSAMDNSAKRSVAMELQMQQLQGWINSGKSLDNMFTILKIEKKKGATSWQLDVLEKFISLKSGERNVVKTLTKQFGGDKDLATFLERSTSEAVELEQKMLVPTLADAQTKTGTDDGGGGGKGGAQETEMVALLRVMAKRMDKLEQSNSKQEKALAEKKNDLRIDTFMTPPQVRSPHAWEWTRMHIDSLAGSPRPLPMITPPRRVKPIHQYFAAQPQVHEVPLSRVQHLYAEHQAGAGMKYLEYIRPVRIKTTVDVDSKNMGRTVRIP</sequence>
<keyword evidence="1" id="KW-0175">Coiled coil</keyword>
<gene>
    <name evidence="2" type="ORF">PHPALM_18409</name>
</gene>
<evidence type="ECO:0000313" key="2">
    <source>
        <dbReference type="EMBL" id="POM65820.1"/>
    </source>
</evidence>
<dbReference type="EMBL" id="NCKW01009895">
    <property type="protein sequence ID" value="POM65820.1"/>
    <property type="molecule type" value="Genomic_DNA"/>
</dbReference>
<evidence type="ECO:0000313" key="3">
    <source>
        <dbReference type="Proteomes" id="UP000237271"/>
    </source>
</evidence>
<dbReference type="Proteomes" id="UP000237271">
    <property type="component" value="Unassembled WGS sequence"/>
</dbReference>
<name>A0A2P4XJT9_9STRA</name>
<comment type="caution">
    <text evidence="2">The sequence shown here is derived from an EMBL/GenBank/DDBJ whole genome shotgun (WGS) entry which is preliminary data.</text>
</comment>
<dbReference type="OrthoDB" id="126417at2759"/>
<feature type="non-terminal residue" evidence="2">
    <location>
        <position position="1"/>
    </location>
</feature>
<keyword evidence="3" id="KW-1185">Reference proteome</keyword>
<evidence type="ECO:0000256" key="1">
    <source>
        <dbReference type="SAM" id="Coils"/>
    </source>
</evidence>
<accession>A0A2P4XJT9</accession>
<organism evidence="2 3">
    <name type="scientific">Phytophthora palmivora</name>
    <dbReference type="NCBI Taxonomy" id="4796"/>
    <lineage>
        <taxon>Eukaryota</taxon>
        <taxon>Sar</taxon>
        <taxon>Stramenopiles</taxon>
        <taxon>Oomycota</taxon>
        <taxon>Peronosporomycetes</taxon>
        <taxon>Peronosporales</taxon>
        <taxon>Peronosporaceae</taxon>
        <taxon>Phytophthora</taxon>
    </lineage>
</organism>
<feature type="coiled-coil region" evidence="1">
    <location>
        <begin position="366"/>
        <end position="393"/>
    </location>
</feature>
<dbReference type="AlphaFoldDB" id="A0A2P4XJT9"/>
<reference evidence="2 3" key="1">
    <citation type="journal article" date="2017" name="Genome Biol. Evol.">
        <title>Phytophthora megakarya and P. palmivora, closely related causal agents of cacao black pod rot, underwent increases in genome sizes and gene numbers by different mechanisms.</title>
        <authorList>
            <person name="Ali S.S."/>
            <person name="Shao J."/>
            <person name="Lary D.J."/>
            <person name="Kronmiller B."/>
            <person name="Shen D."/>
            <person name="Strem M.D."/>
            <person name="Amoako-Attah I."/>
            <person name="Akrofi A.Y."/>
            <person name="Begoude B.A."/>
            <person name="Ten Hoopen G.M."/>
            <person name="Coulibaly K."/>
            <person name="Kebe B.I."/>
            <person name="Melnick R.L."/>
            <person name="Guiltinan M.J."/>
            <person name="Tyler B.M."/>
            <person name="Meinhardt L.W."/>
            <person name="Bailey B.A."/>
        </authorList>
    </citation>
    <scope>NUCLEOTIDE SEQUENCE [LARGE SCALE GENOMIC DNA]</scope>
    <source>
        <strain evidence="3">sbr112.9</strain>
    </source>
</reference>
<protein>
    <submittedName>
        <fullName evidence="2">Secreted RxLR effector peptide protein</fullName>
    </submittedName>
</protein>